<dbReference type="CTD" id="80184"/>
<feature type="coiled-coil region" evidence="8">
    <location>
        <begin position="985"/>
        <end position="1040"/>
    </location>
</feature>
<keyword evidence="4" id="KW-0970">Cilium biogenesis/degradation</keyword>
<comment type="subcellular location">
    <subcellularLocation>
        <location evidence="1">Cytoplasm</location>
        <location evidence="1">Cytoskeleton</location>
        <location evidence="1">Cilium basal body</location>
    </subcellularLocation>
    <subcellularLocation>
        <location evidence="2">Cytoplasm</location>
        <location evidence="2">Cytoskeleton</location>
        <location evidence="2">Microtubule organizing center</location>
        <location evidence="2">Centrosome</location>
    </subcellularLocation>
</comment>
<dbReference type="InterPro" id="IPR032321">
    <property type="entry name" value="Cep209_CC5"/>
</dbReference>
<feature type="domain" description="Centrosomal protein of 290kDa coiled-coil region" evidence="10">
    <location>
        <begin position="1576"/>
        <end position="1703"/>
    </location>
</feature>
<dbReference type="PANTHER" id="PTHR18879">
    <property type="entry name" value="CENTROSOMAL PROTEIN OF 290 KDA"/>
    <property type="match status" value="1"/>
</dbReference>
<feature type="coiled-coil region" evidence="8">
    <location>
        <begin position="1754"/>
        <end position="1781"/>
    </location>
</feature>
<feature type="coiled-coil region" evidence="8">
    <location>
        <begin position="2264"/>
        <end position="2322"/>
    </location>
</feature>
<evidence type="ECO:0000259" key="10">
    <source>
        <dbReference type="Pfam" id="PF16574"/>
    </source>
</evidence>
<reference evidence="11" key="5">
    <citation type="submission" date="2025-09" db="UniProtKB">
        <authorList>
            <consortium name="Ensembl"/>
        </authorList>
    </citation>
    <scope>IDENTIFICATION</scope>
</reference>
<reference evidence="11 12" key="1">
    <citation type="journal article" date="2001" name="Nature">
        <title>Initial sequencing and analysis of the human genome.</title>
        <authorList>
            <consortium name="International Human Genome Sequencing Consortium"/>
            <person name="Lander E.S."/>
            <person name="Linton L.M."/>
            <person name="Birren B."/>
            <person name="Nusbaum C."/>
            <person name="Zody M.C."/>
            <person name="Baldwin J."/>
            <person name="Devon K."/>
            <person name="Dewar K."/>
            <person name="Doyle M."/>
            <person name="FitzHugh W."/>
            <person name="Funke R."/>
            <person name="Gage D."/>
            <person name="Harris K."/>
            <person name="Heaford A."/>
            <person name="Howland J."/>
            <person name="Kann L."/>
            <person name="Lehoczky J."/>
            <person name="LeVine R."/>
            <person name="McEwan P."/>
            <person name="McKernan K."/>
            <person name="Meldrim J."/>
            <person name="Mesirov J.P."/>
            <person name="Miranda C."/>
            <person name="Morris W."/>
            <person name="Naylor J."/>
            <person name="Raymond C."/>
            <person name="Rosetti M."/>
            <person name="Santos R."/>
            <person name="Sheridan A."/>
            <person name="Sougnez C."/>
            <person name="Stange-Thomann N."/>
            <person name="Stojanovic N."/>
            <person name="Subramanian A."/>
            <person name="Wyman D."/>
            <person name="Rogers J."/>
            <person name="Sulston J."/>
            <person name="Ainscough R."/>
            <person name="Beck S."/>
            <person name="Bentley D."/>
            <person name="Burton J."/>
            <person name="Clee C."/>
            <person name="Carter N."/>
            <person name="Coulson A."/>
            <person name="Deadman R."/>
            <person name="Deloukas P."/>
            <person name="Dunham A."/>
            <person name="Dunham I."/>
            <person name="Durbin R."/>
            <person name="French L."/>
            <person name="Grafham D."/>
            <person name="Gregory S."/>
            <person name="Hubbard T."/>
            <person name="Humphray S."/>
            <person name="Hunt A."/>
            <person name="Jones M."/>
            <person name="Lloyd C."/>
            <person name="McMurray A."/>
            <person name="Matthews L."/>
            <person name="Mercer S."/>
            <person name="Milne S."/>
            <person name="Mullikin J.C."/>
            <person name="Mungall A."/>
            <person name="Plumb R."/>
            <person name="Ross M."/>
            <person name="Shownkeen R."/>
            <person name="Sims S."/>
            <person name="Waterston R.H."/>
            <person name="Wilson R.K."/>
            <person name="Hillier L.W."/>
            <person name="McPherson J.D."/>
            <person name="Marra M.A."/>
            <person name="Mardis E.R."/>
            <person name="Fulton L.A."/>
            <person name="Chinwalla A.T."/>
            <person name="Pepin K.H."/>
            <person name="Gish W.R."/>
            <person name="Chissoe S.L."/>
            <person name="Wendl M.C."/>
            <person name="Delehaunty K.D."/>
            <person name="Miner T.L."/>
            <person name="Delehaunty A."/>
            <person name="Kramer J.B."/>
            <person name="Cook L.L."/>
            <person name="Fulton R.S."/>
            <person name="Johnson D.L."/>
            <person name="Minx P.J."/>
            <person name="Clifton S.W."/>
            <person name="Hawkins T."/>
            <person name="Branscomb E."/>
            <person name="Predki P."/>
            <person name="Richardson P."/>
            <person name="Wenning S."/>
            <person name="Slezak T."/>
            <person name="Doggett N."/>
            <person name="Cheng J.F."/>
            <person name="Olsen A."/>
            <person name="Lucas S."/>
            <person name="Elkin C."/>
            <person name="Uberbacher E."/>
            <person name="Frazier M."/>
            <person name="Gibbs R.A."/>
            <person name="Muzny D.M."/>
            <person name="Scherer S.E."/>
            <person name="Bouck J.B."/>
            <person name="Sodergren E.J."/>
            <person name="Worley K.C."/>
            <person name="Rives C.M."/>
            <person name="Gorrell J.H."/>
            <person name="Metzker M.L."/>
            <person name="Naylor S.L."/>
            <person name="Kucherlapati R.S."/>
            <person name="Nelson D.L."/>
            <person name="Weinstock G.M."/>
            <person name="Sakaki Y."/>
            <person name="Fujiyama A."/>
            <person name="Hattori M."/>
            <person name="Yada T."/>
            <person name="Toyoda A."/>
            <person name="Itoh T."/>
            <person name="Kawagoe C."/>
            <person name="Watanabe H."/>
            <person name="Totoki Y."/>
            <person name="Taylor T."/>
            <person name="Weissenbach J."/>
            <person name="Heilig R."/>
            <person name="Saurin W."/>
            <person name="Artiguenave F."/>
            <person name="Brottier P."/>
            <person name="Bruls T."/>
            <person name="Pelletier E."/>
            <person name="Robert C."/>
            <person name="Wincker P."/>
            <person name="Smith D.R."/>
            <person name="Doucette-Stamm L."/>
            <person name="Rubenfield M."/>
            <person name="Weinstock K."/>
            <person name="Lee H.M."/>
            <person name="Dubois J."/>
            <person name="Rosenthal A."/>
            <person name="Platzer M."/>
            <person name="Nyakatura G."/>
            <person name="Taudien S."/>
            <person name="Rump A."/>
            <person name="Yang H."/>
            <person name="Yu J."/>
            <person name="Wang J."/>
            <person name="Huang G."/>
            <person name="Gu J."/>
            <person name="Hood L."/>
            <person name="Rowen L."/>
            <person name="Madan A."/>
            <person name="Qin S."/>
            <person name="Davis R.W."/>
            <person name="Federspiel N.A."/>
            <person name="Abola A.P."/>
            <person name="Proctor M.J."/>
            <person name="Myers R.M."/>
            <person name="Schmutz J."/>
            <person name="Dickson M."/>
            <person name="Grimwood J."/>
            <person name="Cox D.R."/>
            <person name="Olson M.V."/>
            <person name="Kaul R."/>
            <person name="Raymond C."/>
            <person name="Shimizu N."/>
            <person name="Kawasaki K."/>
            <person name="Minoshima S."/>
            <person name="Evans G.A."/>
            <person name="Athanasiou M."/>
            <person name="Schultz R."/>
            <person name="Roe B.A."/>
            <person name="Chen F."/>
            <person name="Pan H."/>
            <person name="Ramser J."/>
            <person name="Lehrach H."/>
            <person name="Reinhardt R."/>
            <person name="McCombie W.R."/>
            <person name="de la Bastide M."/>
            <person name="Dedhia N."/>
            <person name="Blocker H."/>
            <person name="Hornischer K."/>
            <person name="Nordsiek G."/>
            <person name="Agarwala R."/>
            <person name="Aravind L."/>
            <person name="Bailey J.A."/>
            <person name="Bateman A."/>
            <person name="Batzoglou S."/>
            <person name="Birney E."/>
            <person name="Bork P."/>
            <person name="Brown D.G."/>
            <person name="Burge C.B."/>
            <person name="Cerutti L."/>
            <person name="Chen H.C."/>
            <person name="Church D."/>
            <person name="Clamp M."/>
            <person name="Copley R.R."/>
            <person name="Doerks T."/>
            <person name="Eddy S.R."/>
            <person name="Eichler E.E."/>
            <person name="Furey T.S."/>
            <person name="Galagan J."/>
            <person name="Gilbert J.G."/>
            <person name="Harmon C."/>
            <person name="Hayashizaki Y."/>
            <person name="Haussler D."/>
            <person name="Hermjakob H."/>
            <person name="Hokamp K."/>
            <person name="Jang W."/>
            <person name="Johnson L.S."/>
            <person name="Jones T.A."/>
            <person name="Kasif S."/>
            <person name="Kaspryzk A."/>
            <person name="Kennedy S."/>
            <person name="Kent W.J."/>
            <person name="Kitts P."/>
            <person name="Koonin E.V."/>
            <person name="Korf I."/>
            <person name="Kulp D."/>
            <person name="Lancet D."/>
            <person name="Lowe T.M."/>
            <person name="McLysaght A."/>
            <person name="Mikkelsen T."/>
            <person name="Moran J.V."/>
            <person name="Mulder N."/>
            <person name="Pollara V.J."/>
            <person name="Ponting C.P."/>
            <person name="Schuler G."/>
            <person name="Schultz J."/>
            <person name="Slater G."/>
            <person name="Smit A.F."/>
            <person name="Stupka E."/>
            <person name="Szustakowski J."/>
            <person name="Thierry-Mieg D."/>
            <person name="Thierry-Mieg J."/>
            <person name="Wagner L."/>
            <person name="Wallis J."/>
            <person name="Wheeler R."/>
            <person name="Williams A."/>
            <person name="Wolf Y.I."/>
            <person name="Wolfe K.H."/>
            <person name="Yang S.P."/>
            <person name="Yeh R.F."/>
            <person name="Collins F."/>
            <person name="Guyer M.S."/>
            <person name="Peterson J."/>
            <person name="Felsenfeld A."/>
            <person name="Wetterstrand K.A."/>
            <person name="Patrinos A."/>
            <person name="Morgan M.J."/>
            <person name="de Jong P."/>
            <person name="Catanese J.J."/>
            <person name="Osoegawa K."/>
            <person name="Shizuya H."/>
            <person name="Choi S."/>
            <person name="Chen Y.J."/>
        </authorList>
    </citation>
    <scope>NUCLEOTIDE SEQUENCE [LARGE SCALE GENOMIC DNA]</scope>
</reference>
<dbReference type="Proteomes" id="UP000005640">
    <property type="component" value="Chromosome 12"/>
</dbReference>
<evidence type="ECO:0000256" key="1">
    <source>
        <dbReference type="ARBA" id="ARBA00004120"/>
    </source>
</evidence>
<evidence type="ECO:0000256" key="3">
    <source>
        <dbReference type="ARBA" id="ARBA00022490"/>
    </source>
</evidence>
<organism evidence="11 12">
    <name type="scientific">Homo sapiens</name>
    <name type="common">Human</name>
    <dbReference type="NCBI Taxonomy" id="9606"/>
    <lineage>
        <taxon>Eukaryota</taxon>
        <taxon>Metazoa</taxon>
        <taxon>Chordata</taxon>
        <taxon>Craniata</taxon>
        <taxon>Vertebrata</taxon>
        <taxon>Euteleostomi</taxon>
        <taxon>Mammalia</taxon>
        <taxon>Eutheria</taxon>
        <taxon>Euarchontoglires</taxon>
        <taxon>Primates</taxon>
        <taxon>Haplorrhini</taxon>
        <taxon>Catarrhini</taxon>
        <taxon>Hominidae</taxon>
        <taxon>Homo</taxon>
    </lineage>
</organism>
<name>A0A6Q8PGB1_HUMAN</name>
<evidence type="ECO:0000256" key="6">
    <source>
        <dbReference type="ARBA" id="ARBA00023212"/>
    </source>
</evidence>
<feature type="compositionally biased region" description="Basic and acidic residues" evidence="9">
    <location>
        <begin position="610"/>
        <end position="619"/>
    </location>
</feature>
<dbReference type="EMBL" id="AC091516">
    <property type="status" value="NOT_ANNOTATED_CDS"/>
    <property type="molecule type" value="Genomic_DNA"/>
</dbReference>
<dbReference type="HGNC" id="HGNC:29021">
    <property type="gene designation" value="CEP290"/>
</dbReference>
<sequence>MPPNINWKEIMKVDPDDLPRQEELADNLLISLSKVEVNELKSEKQENVIHLFRITQSLMKMKAQEVELALEEVEKAGEEQAKFENQLKTKVMKLENELEMAQQSAGGRDTRFLRNEICQLEKQLEQKDRELEDMEKELEKEKKVNEQLALRNEEAENENSKLRRENKRLKKKNEQLCQDIIDYQKQIDSQKETLLSRRGEDSDYRSQLSKKNYELIQYLDEIQTLTEANEKIEVQNQEMRKNLEESVQEMEKMTDEYNRMKAIVHQTDNVIDQLKKENDHYQLQVQELTDLLKSKNEEDDPIMVAVNAKVEEWKLILSSKDDEIIEYQQMLHNLREKLKNAQLDADKSNVMALQQGIQERDSQIKMLTEQVEQYTKEMEKNTCIIEDLKNELQRNKGASTLSQQTHMKIQSTLDILKEKTKEAERTAELAEADAREKDKELVEALKRLKDYESGVYGLEDAVVEIKNCKNQIKIRDREIEILTKEINKLELKISDFLDENEALRERVGLEPKTMIDLTEFRNSKHLKQQQYRAENQILLKEIESLEEERLDLKKKIRQMAQERGKRSATSGLTTEDLNLTENISQGDRISERKLDLLSLKNMSEAQSKIRSSDKAELLHRRSSFNTPQSDQNETEENMTIGSLSRMLSEIHHSVESGMHPFVPLTRLSSSMQVKENSTPETITIREIFKAPCLQSSRNLESLVSTFSRESHEEINDICLFSDDCMKKVSRSHQALEKTSFVQKSNSSFHGLSTASDIMQKLSLRQKSAIFCQQIHENRADMDKSQVATLEEEQVHSQVKYADINLKEDIIKSEVPLQTEILKNKLKVNLPDPVSITAQSKLSQINSLENLIEQLRRELVFLRSQNEIIAQEFLIKEAECRNADIELEHHRSQAEQNEFLSRELIEKERDLERSRTVIAKFQNKLKELVEENKQLEEGMKEILQAIKEMQKDPDVKGGETSLIIPSLERLVNAIESKNAEGIFDASLHLKAQVDQLTGRNEELRQELRESRKEAINYSQQLAKANLKIDHLEKETSLLRQSEGSNVVFKGIDLPDGIAPSSASIINSQNEYLIHLLQELENKEKKLKNLEDSLEDYNRKFAVIRHQQSLLYKEYLSEKETWKTESKTIKEEKRKLEDQVQQDAIKVKEYNNLLNALQMDSDEMKKILAENSRKITVLQVNEKSLIRQYTTLVELERQLRKENEKQKNELLSMEAEVCEKIGCLQRFKEMAIFKIAALQKVVDNSVSLSELELANKQYNELTAKYRDILQKDNMLVQRTSNLEHLECENISLKEQVESINKELEITKEKLHTIEQAWEQETKLGNESSMDKAKKSITNSDIVSISKKITMLEMKELNERQRAEHCQKMYEHLRTSLKQMEERNFELETKFAELTKINLDAQKVEQMLRDELADSVSKAVSDADRQRILELEKNEMELKVEVSKLREISDIARRQVEILNAQQQSRDKEVESLRMQLLDYQAQSDEKSLIAKLHQHNVSLQLSEATALGKLESITSKLQKMEAYNLRLEQKLDEKEQALYYARLEGRNRAKHLRQTIQSLRRQFSGALPLAQQEKFSKTMIQLQNDKLKIMQEMKNSQQEHRNMENKTLEMELKLKGLEELISTLKDTKGAQKVINWHMKIEELRLQELKLNRELVKDKEEIKYLNNIISEYERTISSLEEEIVQQNKFHEERQMAWDQREVDLERQLDIFDRQQNEILNAAQKFEEATGSIPDPSLPLPNQLEIALRKIKENIRIILETRATCKSLEEKLKEKESALRLAEQNILSRDKVINELRLRLPATAEREKLIAELGRKEMEPKSHHTLKIAHQTIANMQARLNQKEEVLKKYQRLLEKAREEQREIVKKHEEDLHILHHRLELQADSSLNKFKQTAWDLMKQSPTPVPTNKHFIRLAEMEQTVAEQDDSLSSLLVKLKKVSQDLERQREITELKVKEFENIKLQLQENHEDEVKKVKAEVEDLKYLLDQSQKESQCLKSELQAQKEANSRAPTTTMRNLVERLKSQLALKEKQQKALSRALLELRAEMTAAAEERIISATSQKEAHLNVQQIVDRHTRELKTQVEDLNENLLKLKEALKTSKNRENSLTDNLNDLNNELQKKQKAYNKILREKEEIDQENDELKRQIKRLTSGLQGKPLTDNKQSLIEELQRKVKKLENQLEGKVEEVDLKPMKEKNAKEELIRWEEGKKWQAKIEGIRNKLKEKEGEVFTLTKQLNTLKDLFAKADKEKLTLQRKLKTTGMTVDQVLGIRALESEKELEELKKRNLDLENDILYMRAHQALPRDSVVEDLHLQNRYLQEKLHALEKQFSKDTYSKPSISGIESDDHCQREQELQKENLKLSSENIELKFQLEQANKDLPRLKNQVRDLKEMCEFLKKEKAEVQRKLGHVRGSGRSGKTIPELEKTIGLMKKVVEKVQRENEQLKKASGILTSEKMANIEQENEKLKAELEKLKAHLGHQLSMHYESKTKGTEKIIAENERLRKELKKETDAAEKLRIAKNNLEILNEKMTVQLEETGKRLQFAESRGPQLEGADSKSWKSIVVTRMYETKLKELETDIAKKNQSITDLKQLVKEATEREQKVNKYNEDLEQQIKILKHVPEGAETEQGLKRELQVLRLANHQLDKEKAELIHQIEANKDQSGAESTIPDADQLKEKIKDLETQLKMSDLEKQHLKEEIKKLKKELENFDPSFFEEIEDLKYNYKEEVKKNILLEEKVKKLSEQLGVELTSPVAASEEFEDEEESPVNFPIY</sequence>
<feature type="coiled-coil region" evidence="8">
    <location>
        <begin position="59"/>
        <end position="565"/>
    </location>
</feature>
<dbReference type="OpenTargets" id="ENSG00000198707"/>
<feature type="coiled-coil region" evidence="8">
    <location>
        <begin position="1577"/>
        <end position="1686"/>
    </location>
</feature>
<feature type="coiled-coil region" evidence="8">
    <location>
        <begin position="837"/>
        <end position="951"/>
    </location>
</feature>
<dbReference type="Ensembl" id="ENST00000675476.1">
    <property type="protein sequence ID" value="ENSP00000502161.1"/>
    <property type="gene ID" value="ENSG00000198707.18"/>
</dbReference>
<dbReference type="SMR" id="A0A6Q8PGB1"/>
<evidence type="ECO:0007829" key="13">
    <source>
        <dbReference type="PeptideAtlas" id="A0A6Q8PGB1"/>
    </source>
</evidence>
<dbReference type="Ensembl" id="ENST00000675476.1">
    <property type="protein sequence ID" value="ENSP00000502161.1"/>
    <property type="gene ID" value="ENSG00000198707.17"/>
</dbReference>
<dbReference type="Bgee" id="ENSG00000198707">
    <property type="expression patterns" value="Expressed in right uterine tube and 188 other cell types or tissues"/>
</dbReference>
<reference evidence="11 12" key="3">
    <citation type="journal article" date="2006" name="Nature">
        <title>The finished DNA sequence of human chromosome 12.</title>
        <authorList>
            <consortium name="Baylor College of Medicine Human Genome Sequencing Center Sequence Production Team"/>
            <person name="Scherer S.E."/>
            <person name="Muzny D.M."/>
            <person name="Buhay C.J."/>
            <person name="Chen R."/>
            <person name="Cree A."/>
            <person name="Ding Y."/>
            <person name="Dugan-Rocha S."/>
            <person name="Gill R."/>
            <person name="Gunaratne P."/>
            <person name="Harris R.A."/>
            <person name="Hawes A.C."/>
            <person name="Hernandez J."/>
            <person name="Hodgson A.V."/>
            <person name="Hume J."/>
            <person name="Jackson A."/>
            <person name="Khan Z.M."/>
            <person name="Kovar-Smith C."/>
            <person name="Lewis L.R."/>
            <person name="Lozado R.J."/>
            <person name="Metzker M.L."/>
            <person name="Milosavljevic A."/>
            <person name="Miner G.R."/>
            <person name="Montgomery K.T."/>
            <person name="Morgan M.B."/>
            <person name="Nazareth L.V."/>
            <person name="Scott G."/>
            <person name="Sodergren E."/>
            <person name="Song X.Z."/>
            <person name="Steffen D."/>
            <person name="Lovering R.C."/>
            <person name="Wheeler D.A."/>
            <person name="Worley K.C."/>
            <person name="Yuan Y."/>
            <person name="Zhang Z."/>
            <person name="Adams C.Q."/>
            <person name="Ansari-Lari M.A."/>
            <person name="Ayele M."/>
            <person name="Brown M.J."/>
            <person name="Chen G."/>
            <person name="Chen Z."/>
            <person name="Clerc-Blankenburg K.P."/>
            <person name="Davis C."/>
            <person name="Delgado O."/>
            <person name="Dinh H.H."/>
            <person name="Draper H."/>
            <person name="Gonzalez-Garay M.L."/>
            <person name="Havlak P."/>
            <person name="Jackson L.R."/>
            <person name="Jacob L.S."/>
            <person name="Kelly S.H."/>
            <person name="Li L."/>
            <person name="Li Z."/>
            <person name="Liu J."/>
            <person name="Liu W."/>
            <person name="Lu J."/>
            <person name="Maheshwari M."/>
            <person name="Nguyen B.V."/>
            <person name="Okwuonu G.O."/>
            <person name="Pasternak S."/>
            <person name="Perez L.M."/>
            <person name="Plopper F.J."/>
            <person name="Santibanez J."/>
            <person name="Shen H."/>
            <person name="Tabor P.E."/>
            <person name="Verduzco D."/>
            <person name="Waldron L."/>
            <person name="Wang Q."/>
            <person name="Williams G.A."/>
            <person name="Zhang J."/>
            <person name="Zhou J."/>
            <person name="Allen C.C."/>
            <person name="Amin A.G."/>
            <person name="Anyalebechi V."/>
            <person name="Bailey M."/>
            <person name="Barbaria J.A."/>
            <person name="Bimage K.E."/>
            <person name="Bryant N.P."/>
            <person name="Burch P.E."/>
            <person name="Burkett C.E."/>
            <person name="Burrell K.L."/>
            <person name="Calderon E."/>
            <person name="Cardenas V."/>
            <person name="Carter K."/>
            <person name="Casias K."/>
            <person name="Cavazos I."/>
            <person name="Cavazos S.R."/>
            <person name="Ceasar H."/>
            <person name="Chacko J."/>
            <person name="Chan S.N."/>
            <person name="Chavez D."/>
            <person name="Christopoulos C."/>
            <person name="Chu J."/>
            <person name="Cockrell R."/>
            <person name="Cox C.D."/>
            <person name="Dang M."/>
            <person name="Dathorne S.R."/>
            <person name="David R."/>
            <person name="Davis C.M."/>
            <person name="Davy-Carroll L."/>
            <person name="Deshazo D.R."/>
            <person name="Donlin J.E."/>
            <person name="D'Souza L."/>
            <person name="Eaves K.A."/>
            <person name="Egan A."/>
            <person name="Emery-Cohen A.J."/>
            <person name="Escotto M."/>
            <person name="Flagg N."/>
            <person name="Forbes L.D."/>
            <person name="Gabisi A.M."/>
            <person name="Garza M."/>
            <person name="Hamilton C."/>
            <person name="Henderson N."/>
            <person name="Hernandez O."/>
            <person name="Hines S."/>
            <person name="Hogues M.E."/>
            <person name="Huang M."/>
            <person name="Idlebird D.G."/>
            <person name="Johnson R."/>
            <person name="Jolivet A."/>
            <person name="Jones S."/>
            <person name="Kagan R."/>
            <person name="King L.M."/>
            <person name="Leal B."/>
            <person name="Lebow H."/>
            <person name="Lee S."/>
            <person name="LeVan J.M."/>
            <person name="Lewis L.C."/>
            <person name="London P."/>
            <person name="Lorensuhewa L.M."/>
            <person name="Loulseged H."/>
            <person name="Lovett D.A."/>
            <person name="Lucier A."/>
            <person name="Lucier R.L."/>
            <person name="Ma J."/>
            <person name="Madu R.C."/>
            <person name="Mapua P."/>
            <person name="Martindale A.D."/>
            <person name="Martinez E."/>
            <person name="Massey E."/>
            <person name="Mawhiney S."/>
            <person name="Meador M.G."/>
            <person name="Mendez S."/>
            <person name="Mercado C."/>
            <person name="Mercado I.C."/>
            <person name="Merritt C.E."/>
            <person name="Miner Z.L."/>
            <person name="Minja E."/>
            <person name="Mitchell T."/>
            <person name="Mohabbat F."/>
            <person name="Mohabbat K."/>
            <person name="Montgomery B."/>
            <person name="Moore N."/>
            <person name="Morris S."/>
            <person name="Munidasa M."/>
            <person name="Ngo R.N."/>
            <person name="Nguyen N.B."/>
            <person name="Nickerson E."/>
            <person name="Nwaokelemeh O.O."/>
            <person name="Nwokenkwo S."/>
            <person name="Obregon M."/>
            <person name="Oguh M."/>
            <person name="Oragunye N."/>
            <person name="Oviedo R.J."/>
            <person name="Parish B.J."/>
            <person name="Parker D.N."/>
            <person name="Parrish J."/>
            <person name="Parks K.L."/>
            <person name="Paul H.A."/>
            <person name="Payton B.A."/>
            <person name="Perez A."/>
            <person name="Perrin W."/>
            <person name="Pickens A."/>
            <person name="Primus E.L."/>
            <person name="Pu L.L."/>
            <person name="Puazo M."/>
            <person name="Quiles M.M."/>
            <person name="Quiroz J.B."/>
            <person name="Rabata D."/>
            <person name="Reeves K."/>
            <person name="Ruiz S.J."/>
            <person name="Shao H."/>
            <person name="Sisson I."/>
            <person name="Sonaike T."/>
            <person name="Sorelle R.P."/>
            <person name="Sutton A.E."/>
            <person name="Svatek A.F."/>
            <person name="Svetz L.A."/>
            <person name="Tamerisa K.S."/>
            <person name="Taylor T.R."/>
            <person name="Teague B."/>
            <person name="Thomas N."/>
            <person name="Thorn R.D."/>
            <person name="Trejos Z.Y."/>
            <person name="Trevino B.K."/>
            <person name="Ukegbu O.N."/>
            <person name="Urban J.B."/>
            <person name="Vasquez L.I."/>
            <person name="Vera V.A."/>
            <person name="Villasana D.M."/>
            <person name="Wang L."/>
            <person name="Ward-Moore S."/>
            <person name="Warren J.T."/>
            <person name="Wei X."/>
            <person name="White F."/>
            <person name="Williamson A.L."/>
            <person name="Wleczyk R."/>
            <person name="Wooden H.S."/>
            <person name="Wooden S.H."/>
            <person name="Yen J."/>
            <person name="Yoon L."/>
            <person name="Yoon V."/>
            <person name="Zorrilla S.E."/>
            <person name="Nelson D."/>
            <person name="Kucherlapati R."/>
            <person name="Weinstock G."/>
            <person name="Gibbs R.A."/>
            <person name="null."/>
        </authorList>
    </citation>
    <scope>NUCLEOTIDE SEQUENCE [LARGE SCALE GENOMIC DNA]</scope>
</reference>
<dbReference type="RefSeq" id="XP_054229236.1">
    <property type="nucleotide sequence ID" value="XM_054373261.1"/>
</dbReference>
<dbReference type="Pfam" id="PF16574">
    <property type="entry name" value="CEP209_CC5"/>
    <property type="match status" value="1"/>
</dbReference>
<evidence type="ECO:0000313" key="11">
    <source>
        <dbReference type="Ensembl" id="ENSP00000502161.1"/>
    </source>
</evidence>
<evidence type="ECO:0000256" key="7">
    <source>
        <dbReference type="ARBA" id="ARBA00023273"/>
    </source>
</evidence>
<feature type="region of interest" description="Disordered" evidence="9">
    <location>
        <begin position="610"/>
        <end position="637"/>
    </location>
</feature>
<feature type="coiled-coil region" evidence="8">
    <location>
        <begin position="1068"/>
        <end position="1214"/>
    </location>
</feature>
<feature type="coiled-coil region" evidence="8">
    <location>
        <begin position="1928"/>
        <end position="2222"/>
    </location>
</feature>
<keyword evidence="12" id="KW-1185">Reference proteome</keyword>
<evidence type="ECO:0007829" key="14">
    <source>
        <dbReference type="ProteomicsDB" id="A0A6Q8PGB1"/>
    </source>
</evidence>
<feature type="coiled-coil region" evidence="8">
    <location>
        <begin position="1822"/>
        <end position="1867"/>
    </location>
</feature>
<feature type="coiled-coil region" evidence="8">
    <location>
        <begin position="2359"/>
        <end position="2738"/>
    </location>
</feature>
<proteinExistence type="evidence at protein level"/>
<protein>
    <submittedName>
        <fullName evidence="11">Centrosomal protein 290</fullName>
    </submittedName>
</protein>
<evidence type="ECO:0000256" key="8">
    <source>
        <dbReference type="SAM" id="Coils"/>
    </source>
</evidence>
<dbReference type="MassIVE" id="A0A6Q8PGB1"/>
<keyword evidence="7" id="KW-0966">Cell projection</keyword>
<feature type="compositionally biased region" description="Polar residues" evidence="9">
    <location>
        <begin position="623"/>
        <end position="637"/>
    </location>
</feature>
<evidence type="ECO:0000256" key="5">
    <source>
        <dbReference type="ARBA" id="ARBA00023054"/>
    </source>
</evidence>
<dbReference type="GeneTree" id="ENSGT00730000111039"/>
<dbReference type="DisGeNET" id="80184"/>
<evidence type="ECO:0000313" key="12">
    <source>
        <dbReference type="Proteomes" id="UP000005640"/>
    </source>
</evidence>
<feature type="coiled-coil region" evidence="8">
    <location>
        <begin position="1249"/>
        <end position="1314"/>
    </location>
</feature>
<dbReference type="RefSeq" id="XP_011537061.1">
    <property type="nucleotide sequence ID" value="XM_011538759.3"/>
</dbReference>
<dbReference type="OrthoDB" id="6351660at2759"/>
<keyword evidence="5 8" id="KW-0175">Coiled coil</keyword>
<dbReference type="ExpressionAtlas" id="A0A6Q8PGB1">
    <property type="expression patterns" value="baseline and differential"/>
</dbReference>
<keyword evidence="6" id="KW-0206">Cytoskeleton</keyword>
<gene>
    <name evidence="11" type="primary">CEP290</name>
</gene>
<evidence type="ECO:0000256" key="2">
    <source>
        <dbReference type="ARBA" id="ARBA00004300"/>
    </source>
</evidence>
<dbReference type="GO" id="GO:0005813">
    <property type="term" value="C:centrosome"/>
    <property type="evidence" value="ECO:0007669"/>
    <property type="project" value="UniProtKB-SubCell"/>
</dbReference>
<feature type="coiled-coil region" evidence="8">
    <location>
        <begin position="1508"/>
        <end position="1535"/>
    </location>
</feature>
<keyword evidence="3" id="KW-0963">Cytoplasm</keyword>
<dbReference type="InterPro" id="IPR026201">
    <property type="entry name" value="Cep290"/>
</dbReference>
<keyword evidence="13 14" id="KW-1267">Proteomics identification</keyword>
<accession>A0A6Q8PGB1</accession>
<reference evidence="11 12" key="2">
    <citation type="journal article" date="2004" name="Nature">
        <title>Finishing the euchromatic sequence of the human genome.</title>
        <authorList>
            <consortium name="International Human Genome Sequencing Consortium"/>
        </authorList>
    </citation>
    <scope>NUCLEOTIDE SEQUENCE [LARGE SCALE GENOMIC DNA]</scope>
</reference>
<evidence type="ECO:0000256" key="9">
    <source>
        <dbReference type="SAM" id="MobiDB-lite"/>
    </source>
</evidence>
<evidence type="ECO:0000256" key="4">
    <source>
        <dbReference type="ARBA" id="ARBA00022794"/>
    </source>
</evidence>
<feature type="region of interest" description="Disordered" evidence="9">
    <location>
        <begin position="2745"/>
        <end position="2766"/>
    </location>
</feature>
<reference evidence="11" key="4">
    <citation type="submission" date="2025-08" db="UniProtKB">
        <authorList>
            <consortium name="Ensembl"/>
        </authorList>
    </citation>
    <scope>IDENTIFICATION</scope>
</reference>
<dbReference type="GeneID" id="80184"/>
<dbReference type="GO" id="GO:0030030">
    <property type="term" value="P:cell projection organization"/>
    <property type="evidence" value="ECO:0007669"/>
    <property type="project" value="UniProtKB-KW"/>
</dbReference>
<dbReference type="PANTHER" id="PTHR18879:SF20">
    <property type="entry name" value="CENTROSOMAL PROTEIN OF 290 KDA"/>
    <property type="match status" value="1"/>
</dbReference>
<feature type="coiled-coil region" evidence="8">
    <location>
        <begin position="1360"/>
        <end position="1394"/>
    </location>
</feature>